<dbReference type="EMBL" id="MTBM01000007">
    <property type="protein sequence ID" value="OSI10086.1"/>
    <property type="molecule type" value="Genomic_DNA"/>
</dbReference>
<dbReference type="Proteomes" id="UP000193466">
    <property type="component" value="Unassembled WGS sequence"/>
</dbReference>
<dbReference type="SMART" id="SM01126">
    <property type="entry name" value="DDE_Tnp_IS1595"/>
    <property type="match status" value="1"/>
</dbReference>
<dbReference type="RefSeq" id="WP_085363631.1">
    <property type="nucleotide sequence ID" value="NZ_LT906434.1"/>
</dbReference>
<dbReference type="InterPro" id="IPR024445">
    <property type="entry name" value="Tnp_ISXO2-like"/>
</dbReference>
<accession>A0A1X3CR84</accession>
<evidence type="ECO:0000313" key="3">
    <source>
        <dbReference type="EMBL" id="OSI10086.1"/>
    </source>
</evidence>
<dbReference type="KEGG" id="nzo:SAMEA4504057_0309"/>
<gene>
    <name evidence="3" type="ORF">BWD10_06650</name>
    <name evidence="2" type="ORF">BWD10_12155</name>
    <name evidence="4" type="ORF">SAMEA4504057_00309</name>
    <name evidence="5" type="ORF">SAMEA4504057_01850</name>
</gene>
<evidence type="ECO:0000313" key="7">
    <source>
        <dbReference type="Proteomes" id="UP000215033"/>
    </source>
</evidence>
<evidence type="ECO:0000259" key="1">
    <source>
        <dbReference type="SMART" id="SM01126"/>
    </source>
</evidence>
<reference evidence="4 7" key="2">
    <citation type="submission" date="2017-06" db="EMBL/GenBank/DDBJ databases">
        <authorList>
            <consortium name="Pathogen Informatics"/>
        </authorList>
    </citation>
    <scope>NUCLEOTIDE SEQUENCE [LARGE SCALE GENOMIC DNA]</scope>
    <source>
        <strain evidence="4 7">NCTC12230</strain>
    </source>
</reference>
<dbReference type="EMBL" id="LT906434">
    <property type="protein sequence ID" value="SNU78833.1"/>
    <property type="molecule type" value="Genomic_DNA"/>
</dbReference>
<evidence type="ECO:0000313" key="4">
    <source>
        <dbReference type="EMBL" id="SNU78833.1"/>
    </source>
</evidence>
<dbReference type="PANTHER" id="PTHR47163:SF2">
    <property type="entry name" value="SI:DKEY-17M8.2"/>
    <property type="match status" value="1"/>
</dbReference>
<dbReference type="NCBIfam" id="NF033547">
    <property type="entry name" value="transpos_IS1595"/>
    <property type="match status" value="1"/>
</dbReference>
<name>A0A1X3CR84_9NEIS</name>
<dbReference type="KEGG" id="nzo:SAMEA4504057_1850"/>
<protein>
    <submittedName>
        <fullName evidence="2">DDE transposase</fullName>
    </submittedName>
    <submittedName>
        <fullName evidence="4">Insertion element IS1016 transposase</fullName>
    </submittedName>
</protein>
<evidence type="ECO:0000313" key="6">
    <source>
        <dbReference type="Proteomes" id="UP000193466"/>
    </source>
</evidence>
<evidence type="ECO:0000313" key="2">
    <source>
        <dbReference type="EMBL" id="OSI06971.1"/>
    </source>
</evidence>
<dbReference type="PANTHER" id="PTHR47163">
    <property type="entry name" value="DDE_TNP_IS1595 DOMAIN-CONTAINING PROTEIN"/>
    <property type="match status" value="1"/>
</dbReference>
<dbReference type="Pfam" id="PF12762">
    <property type="entry name" value="DDE_Tnp_IS1595"/>
    <property type="match status" value="1"/>
</dbReference>
<dbReference type="EMBL" id="MTBM01000044">
    <property type="protein sequence ID" value="OSI06971.1"/>
    <property type="molecule type" value="Genomic_DNA"/>
</dbReference>
<sequence>MKITHCKLKKSLQRKLLEYFVLEVTARSAADILGIQPNTAILFYRKIRLVISHHLALEADQVFEGTIELDESYFGGKRKGKRGRGAAGKVVVFGILKRGGKVYTVVVNNARKESLFPVITRKITPDSVVYTDCLSSYDVLDVSLDVSGFHHHRINHSKKFADRHNHINGIENFWNQAKRVLRKYNGIDRKSFPLFLKECEFRFNFGTPKQQLKTLRLWCGI</sequence>
<dbReference type="AlphaFoldDB" id="A0A1X3CR84"/>
<dbReference type="InterPro" id="IPR053164">
    <property type="entry name" value="IS1016-like_transposase"/>
</dbReference>
<proteinExistence type="predicted"/>
<organism evidence="4 7">
    <name type="scientific">Neisseria zoodegmatis</name>
    <dbReference type="NCBI Taxonomy" id="326523"/>
    <lineage>
        <taxon>Bacteria</taxon>
        <taxon>Pseudomonadati</taxon>
        <taxon>Pseudomonadota</taxon>
        <taxon>Betaproteobacteria</taxon>
        <taxon>Neisseriales</taxon>
        <taxon>Neisseriaceae</taxon>
        <taxon>Neisseria</taxon>
    </lineage>
</organism>
<keyword evidence="6" id="KW-1185">Reference proteome</keyword>
<evidence type="ECO:0000313" key="5">
    <source>
        <dbReference type="EMBL" id="SNU80334.1"/>
    </source>
</evidence>
<dbReference type="Proteomes" id="UP000215033">
    <property type="component" value="Chromosome 1"/>
</dbReference>
<dbReference type="EMBL" id="LT906434">
    <property type="protein sequence ID" value="SNU80334.1"/>
    <property type="molecule type" value="Genomic_DNA"/>
</dbReference>
<reference evidence="2 6" key="1">
    <citation type="submission" date="2017-01" db="EMBL/GenBank/DDBJ databases">
        <authorList>
            <person name="Wolfgang W.J."/>
            <person name="Cole J."/>
            <person name="Wroblewski D."/>
            <person name="Mcginnis J."/>
            <person name="Musser K.A."/>
        </authorList>
    </citation>
    <scope>NUCLEOTIDE SEQUENCE [LARGE SCALE GENOMIC DNA]</scope>
    <source>
        <strain evidence="2 6">DSM 21643</strain>
    </source>
</reference>
<feature type="domain" description="ISXO2-like transposase" evidence="1">
    <location>
        <begin position="62"/>
        <end position="204"/>
    </location>
</feature>